<evidence type="ECO:0008006" key="4">
    <source>
        <dbReference type="Google" id="ProtNLM"/>
    </source>
</evidence>
<gene>
    <name evidence="2" type="ORF">ACCAA_480027</name>
</gene>
<keyword evidence="1" id="KW-1277">Toxin-antitoxin system</keyword>
<organism evidence="2 3">
    <name type="scientific">Candidatus Accumulibacter aalborgensis</name>
    <dbReference type="NCBI Taxonomy" id="1860102"/>
    <lineage>
        <taxon>Bacteria</taxon>
        <taxon>Pseudomonadati</taxon>
        <taxon>Pseudomonadota</taxon>
        <taxon>Betaproteobacteria</taxon>
        <taxon>Candidatus Accumulibacter</taxon>
    </lineage>
</organism>
<keyword evidence="3" id="KW-1185">Reference proteome</keyword>
<proteinExistence type="predicted"/>
<name>A0A1A8XUP7_9PROT</name>
<dbReference type="InterPro" id="IPR035093">
    <property type="entry name" value="RelE/ParE_toxin_dom_sf"/>
</dbReference>
<evidence type="ECO:0000256" key="1">
    <source>
        <dbReference type="ARBA" id="ARBA00022649"/>
    </source>
</evidence>
<dbReference type="Proteomes" id="UP000199169">
    <property type="component" value="Unassembled WGS sequence"/>
</dbReference>
<dbReference type="InterPro" id="IPR007712">
    <property type="entry name" value="RelE/ParE_toxin"/>
</dbReference>
<dbReference type="AlphaFoldDB" id="A0A1A8XUP7"/>
<dbReference type="Gene3D" id="3.30.2310.20">
    <property type="entry name" value="RelE-like"/>
    <property type="match status" value="1"/>
</dbReference>
<sequence length="105" mass="11970">MVRIEIAPEVVEDFERILDHLATYQVEHPERRIDEIIAALDVLESNPLIGRPAANGKRELVIGRRAQGYLALYRYVAEIDTVIVLAVRSQREAGYLLPDVRYVAK</sequence>
<dbReference type="EMBL" id="FLQX01000125">
    <property type="protein sequence ID" value="SBT07668.1"/>
    <property type="molecule type" value="Genomic_DNA"/>
</dbReference>
<protein>
    <recommendedName>
        <fullName evidence="4">Plasmid stabilization system</fullName>
    </recommendedName>
</protein>
<reference evidence="2 3" key="1">
    <citation type="submission" date="2016-06" db="EMBL/GenBank/DDBJ databases">
        <authorList>
            <person name="Kjaerup R.B."/>
            <person name="Dalgaard T.S."/>
            <person name="Juul-Madsen H.R."/>
        </authorList>
    </citation>
    <scope>NUCLEOTIDE SEQUENCE [LARGE SCALE GENOMIC DNA]</scope>
    <source>
        <strain evidence="2">3</strain>
    </source>
</reference>
<dbReference type="Pfam" id="PF05016">
    <property type="entry name" value="ParE_toxin"/>
    <property type="match status" value="1"/>
</dbReference>
<dbReference type="STRING" id="1860102.ACCAA_480027"/>
<evidence type="ECO:0000313" key="2">
    <source>
        <dbReference type="EMBL" id="SBT07668.1"/>
    </source>
</evidence>
<evidence type="ECO:0000313" key="3">
    <source>
        <dbReference type="Proteomes" id="UP000199169"/>
    </source>
</evidence>
<accession>A0A1A8XUP7</accession>
<dbReference type="RefSeq" id="WP_186407815.1">
    <property type="nucleotide sequence ID" value="NZ_FLQX01000125.1"/>
</dbReference>